<dbReference type="AlphaFoldDB" id="A0A316EFN9"/>
<dbReference type="PROSITE" id="PS50110">
    <property type="entry name" value="RESPONSE_REGULATORY"/>
    <property type="match status" value="1"/>
</dbReference>
<keyword evidence="5" id="KW-1185">Reference proteome</keyword>
<dbReference type="Pfam" id="PF04397">
    <property type="entry name" value="LytTR"/>
    <property type="match status" value="1"/>
</dbReference>
<feature type="modified residue" description="4-aspartylphosphate" evidence="1">
    <location>
        <position position="55"/>
    </location>
</feature>
<dbReference type="Proteomes" id="UP000245489">
    <property type="component" value="Unassembled WGS sequence"/>
</dbReference>
<dbReference type="SMART" id="SM00850">
    <property type="entry name" value="LytTR"/>
    <property type="match status" value="1"/>
</dbReference>
<comment type="caution">
    <text evidence="4">The sequence shown here is derived from an EMBL/GenBank/DDBJ whole genome shotgun (WGS) entry which is preliminary data.</text>
</comment>
<feature type="domain" description="Response regulatory" evidence="2">
    <location>
        <begin position="3"/>
        <end position="115"/>
    </location>
</feature>
<proteinExistence type="predicted"/>
<dbReference type="PANTHER" id="PTHR37299">
    <property type="entry name" value="TRANSCRIPTIONAL REGULATOR-RELATED"/>
    <property type="match status" value="1"/>
</dbReference>
<dbReference type="SUPFAM" id="SSF52172">
    <property type="entry name" value="CheY-like"/>
    <property type="match status" value="1"/>
</dbReference>
<dbReference type="SMART" id="SM00448">
    <property type="entry name" value="REC"/>
    <property type="match status" value="1"/>
</dbReference>
<dbReference type="Gene3D" id="3.40.50.2300">
    <property type="match status" value="1"/>
</dbReference>
<evidence type="ECO:0000259" key="2">
    <source>
        <dbReference type="PROSITE" id="PS50110"/>
    </source>
</evidence>
<sequence length="256" mass="29323">MFKTILIDDEKLAISRLERLLGKYTDTFEIIGRANNGAEGLSMVESLRPDLIFLDIEMPVMTGFEMLAHLKHLPLVVFATAYDEYAIKAFEENSIDYLLKPIENERLEKTVQKLNLWKSAQENQTKSPFDENILKMIEAMRPKKAISSISVKTGNKILLIDLQDISHFEAEDKYVFLVTLDGNKYLTSYTISILSEKLPDTQFLQISRANIINTQKIKEIEKHFNGKYQITMKDKAQSKMISGGTFGDAIKELFEI</sequence>
<dbReference type="EMBL" id="QGGO01000003">
    <property type="protein sequence ID" value="PWK28513.1"/>
    <property type="molecule type" value="Genomic_DNA"/>
</dbReference>
<evidence type="ECO:0000259" key="3">
    <source>
        <dbReference type="PROSITE" id="PS50930"/>
    </source>
</evidence>
<accession>A0A316EFN9</accession>
<dbReference type="InterPro" id="IPR007492">
    <property type="entry name" value="LytTR_DNA-bd_dom"/>
</dbReference>
<evidence type="ECO:0000256" key="1">
    <source>
        <dbReference type="PROSITE-ProRule" id="PRU00169"/>
    </source>
</evidence>
<dbReference type="InterPro" id="IPR011006">
    <property type="entry name" value="CheY-like_superfamily"/>
</dbReference>
<keyword evidence="1" id="KW-0597">Phosphoprotein</keyword>
<reference evidence="4 5" key="1">
    <citation type="submission" date="2018-05" db="EMBL/GenBank/DDBJ databases">
        <title>Genomic Encyclopedia of Archaeal and Bacterial Type Strains, Phase II (KMG-II): from individual species to whole genera.</title>
        <authorList>
            <person name="Goeker M."/>
        </authorList>
    </citation>
    <scope>NUCLEOTIDE SEQUENCE [LARGE SCALE GENOMIC DNA]</scope>
    <source>
        <strain evidence="4 5">DSM 22214</strain>
    </source>
</reference>
<dbReference type="InterPro" id="IPR001789">
    <property type="entry name" value="Sig_transdc_resp-reg_receiver"/>
</dbReference>
<evidence type="ECO:0000313" key="4">
    <source>
        <dbReference type="EMBL" id="PWK28513.1"/>
    </source>
</evidence>
<protein>
    <submittedName>
        <fullName evidence="4">LytTR family two component transcriptional regulator</fullName>
    </submittedName>
</protein>
<dbReference type="GO" id="GO:0000156">
    <property type="term" value="F:phosphorelay response regulator activity"/>
    <property type="evidence" value="ECO:0007669"/>
    <property type="project" value="InterPro"/>
</dbReference>
<dbReference type="PROSITE" id="PS50930">
    <property type="entry name" value="HTH_LYTTR"/>
    <property type="match status" value="1"/>
</dbReference>
<dbReference type="PANTHER" id="PTHR37299:SF1">
    <property type="entry name" value="STAGE 0 SPORULATION PROTEIN A HOMOLOG"/>
    <property type="match status" value="1"/>
</dbReference>
<dbReference type="GO" id="GO:0003677">
    <property type="term" value="F:DNA binding"/>
    <property type="evidence" value="ECO:0007669"/>
    <property type="project" value="InterPro"/>
</dbReference>
<dbReference type="InterPro" id="IPR046947">
    <property type="entry name" value="LytR-like"/>
</dbReference>
<name>A0A316EFN9_9BACT</name>
<feature type="domain" description="HTH LytTR-type" evidence="3">
    <location>
        <begin position="149"/>
        <end position="256"/>
    </location>
</feature>
<gene>
    <name evidence="4" type="ORF">LV89_00717</name>
</gene>
<organism evidence="4 5">
    <name type="scientific">Arcicella aurantiaca</name>
    <dbReference type="NCBI Taxonomy" id="591202"/>
    <lineage>
        <taxon>Bacteria</taxon>
        <taxon>Pseudomonadati</taxon>
        <taxon>Bacteroidota</taxon>
        <taxon>Cytophagia</taxon>
        <taxon>Cytophagales</taxon>
        <taxon>Flectobacillaceae</taxon>
        <taxon>Arcicella</taxon>
    </lineage>
</organism>
<evidence type="ECO:0000313" key="5">
    <source>
        <dbReference type="Proteomes" id="UP000245489"/>
    </source>
</evidence>
<dbReference type="Gene3D" id="2.40.50.1020">
    <property type="entry name" value="LytTr DNA-binding domain"/>
    <property type="match status" value="1"/>
</dbReference>
<dbReference type="Pfam" id="PF00072">
    <property type="entry name" value="Response_reg"/>
    <property type="match status" value="1"/>
</dbReference>